<reference evidence="2" key="1">
    <citation type="submission" date="2022-09" db="EMBL/GenBank/DDBJ databases">
        <title>Fusarium specimens isolated from Avocado Roots.</title>
        <authorList>
            <person name="Stajich J."/>
            <person name="Roper C."/>
            <person name="Heimlech-Rivalta G."/>
        </authorList>
    </citation>
    <scope>NUCLEOTIDE SEQUENCE</scope>
    <source>
        <strain evidence="2">CF00136</strain>
    </source>
</reference>
<evidence type="ECO:0000256" key="1">
    <source>
        <dbReference type="SAM" id="SignalP"/>
    </source>
</evidence>
<dbReference type="EMBL" id="JAOQAZ010000054">
    <property type="protein sequence ID" value="KAJ4243832.1"/>
    <property type="molecule type" value="Genomic_DNA"/>
</dbReference>
<dbReference type="AlphaFoldDB" id="A0A9W8V7J3"/>
<comment type="caution">
    <text evidence="2">The sequence shown here is derived from an EMBL/GenBank/DDBJ whole genome shotgun (WGS) entry which is preliminary data.</text>
</comment>
<sequence>MHISTALVSLILLLGSEATAKCITSGLHWSSKDKAVGRIEAACRGGVFKGTFKPKERKYLCVRGGENVKYEFSITNQNDQESFDLRDEHCMDGLSKEVWACDQGGITSTAGWEFSSDPNIGYCN</sequence>
<name>A0A9W8V7J3_9HYPO</name>
<keyword evidence="1" id="KW-0732">Signal</keyword>
<protein>
    <recommendedName>
        <fullName evidence="4">Secreted protein</fullName>
    </recommendedName>
</protein>
<evidence type="ECO:0000313" key="3">
    <source>
        <dbReference type="Proteomes" id="UP001152049"/>
    </source>
</evidence>
<evidence type="ECO:0008006" key="4">
    <source>
        <dbReference type="Google" id="ProtNLM"/>
    </source>
</evidence>
<evidence type="ECO:0000313" key="2">
    <source>
        <dbReference type="EMBL" id="KAJ4243832.1"/>
    </source>
</evidence>
<dbReference type="OrthoDB" id="4825549at2759"/>
<keyword evidence="3" id="KW-1185">Reference proteome</keyword>
<proteinExistence type="predicted"/>
<feature type="signal peptide" evidence="1">
    <location>
        <begin position="1"/>
        <end position="20"/>
    </location>
</feature>
<accession>A0A9W8V7J3</accession>
<dbReference type="Proteomes" id="UP001152049">
    <property type="component" value="Unassembled WGS sequence"/>
</dbReference>
<gene>
    <name evidence="2" type="ORF">NW762_014710</name>
</gene>
<feature type="chain" id="PRO_5040775906" description="Secreted protein" evidence="1">
    <location>
        <begin position="21"/>
        <end position="124"/>
    </location>
</feature>
<organism evidence="2 3">
    <name type="scientific">Fusarium torreyae</name>
    <dbReference type="NCBI Taxonomy" id="1237075"/>
    <lineage>
        <taxon>Eukaryota</taxon>
        <taxon>Fungi</taxon>
        <taxon>Dikarya</taxon>
        <taxon>Ascomycota</taxon>
        <taxon>Pezizomycotina</taxon>
        <taxon>Sordariomycetes</taxon>
        <taxon>Hypocreomycetidae</taxon>
        <taxon>Hypocreales</taxon>
        <taxon>Nectriaceae</taxon>
        <taxon>Fusarium</taxon>
    </lineage>
</organism>